<dbReference type="RefSeq" id="WP_128391327.1">
    <property type="nucleotide sequence ID" value="NZ_SBII01000016.1"/>
</dbReference>
<proteinExistence type="predicted"/>
<reference evidence="2 3" key="1">
    <citation type="submission" date="2019-01" db="EMBL/GenBank/DDBJ databases">
        <title>Flavobacterium sp. nov.,isolated from freshwater.</title>
        <authorList>
            <person name="Zhang R."/>
            <person name="Du Z.-J."/>
        </authorList>
    </citation>
    <scope>NUCLEOTIDE SEQUENCE [LARGE SCALE GENOMIC DNA]</scope>
    <source>
        <strain evidence="2 3">1E403</strain>
    </source>
</reference>
<evidence type="ECO:0000256" key="1">
    <source>
        <dbReference type="SAM" id="Phobius"/>
    </source>
</evidence>
<sequence length="88" mass="9798">MKKISENIKPILALVIVLLGFTYYFVNLFNHTNPNDQILIAIVSLTSSVVAYYFGASTGNTKKDETISDLAKNKTLIVSDMAEEIKRT</sequence>
<feature type="transmembrane region" description="Helical" evidence="1">
    <location>
        <begin position="38"/>
        <end position="55"/>
    </location>
</feature>
<keyword evidence="1" id="KW-0812">Transmembrane</keyword>
<keyword evidence="1" id="KW-1133">Transmembrane helix</keyword>
<keyword evidence="1" id="KW-0472">Membrane</keyword>
<dbReference type="AlphaFoldDB" id="A0A3S3QF58"/>
<gene>
    <name evidence="2" type="ORF">EPI11_17690</name>
</gene>
<dbReference type="Proteomes" id="UP000287527">
    <property type="component" value="Unassembled WGS sequence"/>
</dbReference>
<accession>A0A3S3QF58</accession>
<protein>
    <submittedName>
        <fullName evidence="2">Uncharacterized protein</fullName>
    </submittedName>
</protein>
<dbReference type="OrthoDB" id="1495871at2"/>
<evidence type="ECO:0000313" key="2">
    <source>
        <dbReference type="EMBL" id="RWW91875.1"/>
    </source>
</evidence>
<feature type="transmembrane region" description="Helical" evidence="1">
    <location>
        <begin position="7"/>
        <end position="26"/>
    </location>
</feature>
<keyword evidence="3" id="KW-1185">Reference proteome</keyword>
<evidence type="ECO:0000313" key="3">
    <source>
        <dbReference type="Proteomes" id="UP000287527"/>
    </source>
</evidence>
<dbReference type="EMBL" id="SBII01000016">
    <property type="protein sequence ID" value="RWW91875.1"/>
    <property type="molecule type" value="Genomic_DNA"/>
</dbReference>
<organism evidence="2 3">
    <name type="scientific">Flavobacterium cerinum</name>
    <dbReference type="NCBI Taxonomy" id="2502784"/>
    <lineage>
        <taxon>Bacteria</taxon>
        <taxon>Pseudomonadati</taxon>
        <taxon>Bacteroidota</taxon>
        <taxon>Flavobacteriia</taxon>
        <taxon>Flavobacteriales</taxon>
        <taxon>Flavobacteriaceae</taxon>
        <taxon>Flavobacterium</taxon>
    </lineage>
</organism>
<name>A0A3S3QF58_9FLAO</name>
<comment type="caution">
    <text evidence="2">The sequence shown here is derived from an EMBL/GenBank/DDBJ whole genome shotgun (WGS) entry which is preliminary data.</text>
</comment>